<comment type="caution">
    <text evidence="1">The sequence shown here is derived from an EMBL/GenBank/DDBJ whole genome shotgun (WGS) entry which is preliminary data.</text>
</comment>
<reference evidence="1" key="1">
    <citation type="journal article" date="2014" name="Front. Microbiol.">
        <title>High frequency of phylogenetically diverse reductive dehalogenase-homologous genes in deep subseafloor sedimentary metagenomes.</title>
        <authorList>
            <person name="Kawai M."/>
            <person name="Futagami T."/>
            <person name="Toyoda A."/>
            <person name="Takaki Y."/>
            <person name="Nishi S."/>
            <person name="Hori S."/>
            <person name="Arai W."/>
            <person name="Tsubouchi T."/>
            <person name="Morono Y."/>
            <person name="Uchiyama I."/>
            <person name="Ito T."/>
            <person name="Fujiyama A."/>
            <person name="Inagaki F."/>
            <person name="Takami H."/>
        </authorList>
    </citation>
    <scope>NUCLEOTIDE SEQUENCE</scope>
    <source>
        <strain evidence="1">Expedition CK06-06</strain>
    </source>
</reference>
<dbReference type="AlphaFoldDB" id="X1FGV5"/>
<protein>
    <submittedName>
        <fullName evidence="1">Uncharacterized protein</fullName>
    </submittedName>
</protein>
<gene>
    <name evidence="1" type="ORF">S03H2_05820</name>
</gene>
<proteinExistence type="predicted"/>
<accession>X1FGV5</accession>
<dbReference type="EMBL" id="BARU01002472">
    <property type="protein sequence ID" value="GAH28614.1"/>
    <property type="molecule type" value="Genomic_DNA"/>
</dbReference>
<organism evidence="1">
    <name type="scientific">marine sediment metagenome</name>
    <dbReference type="NCBI Taxonomy" id="412755"/>
    <lineage>
        <taxon>unclassified sequences</taxon>
        <taxon>metagenomes</taxon>
        <taxon>ecological metagenomes</taxon>
    </lineage>
</organism>
<name>X1FGV5_9ZZZZ</name>
<sequence length="64" mass="7358">MSVQITPIIGSTTKMDRPICPKCQWKMYYRKNLYGYVCANVQCPNYWNDGEGLLIKSKMVTYGG</sequence>
<evidence type="ECO:0000313" key="1">
    <source>
        <dbReference type="EMBL" id="GAH28614.1"/>
    </source>
</evidence>